<dbReference type="EMBL" id="LR796438">
    <property type="protein sequence ID" value="CAB4144156.1"/>
    <property type="molecule type" value="Genomic_DNA"/>
</dbReference>
<name>A0A6J5RG75_9CAUD</name>
<reference evidence="3" key="1">
    <citation type="submission" date="2020-05" db="EMBL/GenBank/DDBJ databases">
        <authorList>
            <person name="Chiriac C."/>
            <person name="Salcher M."/>
            <person name="Ghai R."/>
            <person name="Kavagutti S V."/>
        </authorList>
    </citation>
    <scope>NUCLEOTIDE SEQUENCE</scope>
</reference>
<sequence length="104" mass="12470">MADVEKQPPLRVKRPRKYEPYRKYLPVADLMRYFTPDMNDAIIAHALGTSRNRVRDFRKPNFHLTWLEADRYAIRIGLHPFFVWGDLWIEEVSPVEKQIRPDFG</sequence>
<organism evidence="3">
    <name type="scientific">uncultured Caudovirales phage</name>
    <dbReference type="NCBI Taxonomy" id="2100421"/>
    <lineage>
        <taxon>Viruses</taxon>
        <taxon>Duplodnaviria</taxon>
        <taxon>Heunggongvirae</taxon>
        <taxon>Uroviricota</taxon>
        <taxon>Caudoviricetes</taxon>
        <taxon>Peduoviridae</taxon>
        <taxon>Maltschvirus</taxon>
        <taxon>Maltschvirus maltsch</taxon>
    </lineage>
</organism>
<accession>A0A6J5RG75</accession>
<protein>
    <submittedName>
        <fullName evidence="3">Uncharacterized protein</fullName>
    </submittedName>
</protein>
<gene>
    <name evidence="3" type="ORF">UFOVP1296_71</name>
    <name evidence="1" type="ORF">UFOVP471_23</name>
    <name evidence="2" type="ORF">UFOVP890_71</name>
</gene>
<dbReference type="EMBL" id="LR797240">
    <property type="protein sequence ID" value="CAB4196293.1"/>
    <property type="molecule type" value="Genomic_DNA"/>
</dbReference>
<evidence type="ECO:0000313" key="3">
    <source>
        <dbReference type="EMBL" id="CAB4196293.1"/>
    </source>
</evidence>
<evidence type="ECO:0000313" key="1">
    <source>
        <dbReference type="EMBL" id="CAB4144156.1"/>
    </source>
</evidence>
<evidence type="ECO:0000313" key="2">
    <source>
        <dbReference type="EMBL" id="CAB4169636.1"/>
    </source>
</evidence>
<dbReference type="EMBL" id="LR796845">
    <property type="protein sequence ID" value="CAB4169636.1"/>
    <property type="molecule type" value="Genomic_DNA"/>
</dbReference>
<proteinExistence type="predicted"/>